<sequence length="71" mass="7593">MQHASKQLEQSIINELKTVTSVFKHTPEELLKMAIGMSAGLALAGLKCPMLDLAISSDNIPLMIQGGLLSD</sequence>
<accession>A0ABW3GM27</accession>
<dbReference type="Proteomes" id="UP001597106">
    <property type="component" value="Unassembled WGS sequence"/>
</dbReference>
<proteinExistence type="predicted"/>
<keyword evidence="2" id="KW-1185">Reference proteome</keyword>
<reference evidence="2" key="1">
    <citation type="journal article" date="2019" name="Int. J. Syst. Evol. Microbiol.">
        <title>The Global Catalogue of Microorganisms (GCM) 10K type strain sequencing project: providing services to taxonomists for standard genome sequencing and annotation.</title>
        <authorList>
            <consortium name="The Broad Institute Genomics Platform"/>
            <consortium name="The Broad Institute Genome Sequencing Center for Infectious Disease"/>
            <person name="Wu L."/>
            <person name="Ma J."/>
        </authorList>
    </citation>
    <scope>NUCLEOTIDE SEQUENCE [LARGE SCALE GENOMIC DNA]</scope>
    <source>
        <strain evidence="2">CCUG 59685</strain>
    </source>
</reference>
<protein>
    <submittedName>
        <fullName evidence="1">Uncharacterized protein</fullName>
    </submittedName>
</protein>
<comment type="caution">
    <text evidence="1">The sequence shown here is derived from an EMBL/GenBank/DDBJ whole genome shotgun (WGS) entry which is preliminary data.</text>
</comment>
<organism evidence="1 2">
    <name type="scientific">Methylophilus glucosoxydans</name>
    <dbReference type="NCBI Taxonomy" id="752553"/>
    <lineage>
        <taxon>Bacteria</taxon>
        <taxon>Pseudomonadati</taxon>
        <taxon>Pseudomonadota</taxon>
        <taxon>Betaproteobacteria</taxon>
        <taxon>Nitrosomonadales</taxon>
        <taxon>Methylophilaceae</taxon>
        <taxon>Methylophilus</taxon>
    </lineage>
</organism>
<evidence type="ECO:0000313" key="1">
    <source>
        <dbReference type="EMBL" id="MFD0930185.1"/>
    </source>
</evidence>
<evidence type="ECO:0000313" key="2">
    <source>
        <dbReference type="Proteomes" id="UP001597106"/>
    </source>
</evidence>
<name>A0ABW3GM27_9PROT</name>
<dbReference type="EMBL" id="JBHTJW010000002">
    <property type="protein sequence ID" value="MFD0930185.1"/>
    <property type="molecule type" value="Genomic_DNA"/>
</dbReference>
<gene>
    <name evidence="1" type="ORF">ACFQ1T_10405</name>
</gene>
<dbReference type="RefSeq" id="WP_194746688.1">
    <property type="nucleotide sequence ID" value="NZ_JBHTJW010000002.1"/>
</dbReference>